<evidence type="ECO:0000313" key="3">
    <source>
        <dbReference type="Proteomes" id="UP000467841"/>
    </source>
</evidence>
<protein>
    <recommendedName>
        <fullName evidence="1">F-box domain-containing protein</fullName>
    </recommendedName>
</protein>
<evidence type="ECO:0000259" key="1">
    <source>
        <dbReference type="PROSITE" id="PS50181"/>
    </source>
</evidence>
<comment type="caution">
    <text evidence="2">The sequence shown here is derived from an EMBL/GenBank/DDBJ whole genome shotgun (WGS) entry which is preliminary data.</text>
</comment>
<gene>
    <name evidence="2" type="ORF">MERR_LOCUS22598</name>
</gene>
<dbReference type="PANTHER" id="PTHR47744:SF1">
    <property type="entry name" value="OS05G0526300 PROTEIN"/>
    <property type="match status" value="1"/>
</dbReference>
<proteinExistence type="predicted"/>
<accession>A0A6D2JEM2</accession>
<dbReference type="Proteomes" id="UP000467841">
    <property type="component" value="Unassembled WGS sequence"/>
</dbReference>
<dbReference type="InterPro" id="IPR057039">
    <property type="entry name" value="At5g52880_ARM"/>
</dbReference>
<dbReference type="SUPFAM" id="SSF81383">
    <property type="entry name" value="F-box domain"/>
    <property type="match status" value="1"/>
</dbReference>
<dbReference type="InterPro" id="IPR001810">
    <property type="entry name" value="F-box_dom"/>
</dbReference>
<dbReference type="SMART" id="SM00256">
    <property type="entry name" value="FBOX"/>
    <property type="match status" value="1"/>
</dbReference>
<dbReference type="InterPro" id="IPR036047">
    <property type="entry name" value="F-box-like_dom_sf"/>
</dbReference>
<dbReference type="OrthoDB" id="10257471at2759"/>
<sequence length="265" mass="30094">MKRYQNLMIGEALSNNHLYPFACNELSSILNLGYSRLPKDLKAVIFQDTLSAFRLLPEMNTAAAVSAANLLLKSAEAKIPKQKKNLAIVEFKKAKVALKRRSKSHEEEDTDLPSLPHDILIHIFSFLDVSSLLSSSQVSRSWNQATYDDSLWRSQFDLHFKHKFLARLQSGIDSREAFKKEYLAIYSSKMLRSGRGYCSYCDSMVWHHNLRCSSEQCRLKSGNMPLVLMSSHQVVNYVLGVVSSSDDSETETDDEADTGLWVFEL</sequence>
<name>A0A6D2JEM2_9BRAS</name>
<organism evidence="2 3">
    <name type="scientific">Microthlaspi erraticum</name>
    <dbReference type="NCBI Taxonomy" id="1685480"/>
    <lineage>
        <taxon>Eukaryota</taxon>
        <taxon>Viridiplantae</taxon>
        <taxon>Streptophyta</taxon>
        <taxon>Embryophyta</taxon>
        <taxon>Tracheophyta</taxon>
        <taxon>Spermatophyta</taxon>
        <taxon>Magnoliopsida</taxon>
        <taxon>eudicotyledons</taxon>
        <taxon>Gunneridae</taxon>
        <taxon>Pentapetalae</taxon>
        <taxon>rosids</taxon>
        <taxon>malvids</taxon>
        <taxon>Brassicales</taxon>
        <taxon>Brassicaceae</taxon>
        <taxon>Coluteocarpeae</taxon>
        <taxon>Microthlaspi</taxon>
    </lineage>
</organism>
<feature type="domain" description="F-box" evidence="1">
    <location>
        <begin position="109"/>
        <end position="155"/>
    </location>
</feature>
<dbReference type="Gene3D" id="1.20.1280.50">
    <property type="match status" value="1"/>
</dbReference>
<evidence type="ECO:0000313" key="2">
    <source>
        <dbReference type="EMBL" id="CAA7035363.1"/>
    </source>
</evidence>
<dbReference type="PANTHER" id="PTHR47744">
    <property type="entry name" value="OS05G0526300 PROTEIN"/>
    <property type="match status" value="1"/>
</dbReference>
<dbReference type="Pfam" id="PF12937">
    <property type="entry name" value="F-box-like"/>
    <property type="match status" value="1"/>
</dbReference>
<keyword evidence="3" id="KW-1185">Reference proteome</keyword>
<dbReference type="AlphaFoldDB" id="A0A6D2JEM2"/>
<dbReference type="PROSITE" id="PS50181">
    <property type="entry name" value="FBOX"/>
    <property type="match status" value="1"/>
</dbReference>
<dbReference type="Pfam" id="PF24104">
    <property type="entry name" value="At5g52880_ARM"/>
    <property type="match status" value="1"/>
</dbReference>
<dbReference type="EMBL" id="CACVBM020001156">
    <property type="protein sequence ID" value="CAA7035363.1"/>
    <property type="molecule type" value="Genomic_DNA"/>
</dbReference>
<reference evidence="2" key="1">
    <citation type="submission" date="2020-01" db="EMBL/GenBank/DDBJ databases">
        <authorList>
            <person name="Mishra B."/>
        </authorList>
    </citation>
    <scope>NUCLEOTIDE SEQUENCE [LARGE SCALE GENOMIC DNA]</scope>
</reference>